<reference evidence="1" key="1">
    <citation type="journal article" date="2020" name="Nature">
        <title>Giant virus diversity and host interactions through global metagenomics.</title>
        <authorList>
            <person name="Schulz F."/>
            <person name="Roux S."/>
            <person name="Paez-Espino D."/>
            <person name="Jungbluth S."/>
            <person name="Walsh D.A."/>
            <person name="Denef V.J."/>
            <person name="McMahon K.D."/>
            <person name="Konstantinidis K.T."/>
            <person name="Eloe-Fadrosh E.A."/>
            <person name="Kyrpides N.C."/>
            <person name="Woyke T."/>
        </authorList>
    </citation>
    <scope>NUCLEOTIDE SEQUENCE</scope>
    <source>
        <strain evidence="1">GVMAG-S-1091796-13</strain>
    </source>
</reference>
<proteinExistence type="predicted"/>
<dbReference type="Gene3D" id="3.30.70.3000">
    <property type="match status" value="1"/>
</dbReference>
<dbReference type="EMBL" id="MN740717">
    <property type="protein sequence ID" value="QHS80729.1"/>
    <property type="molecule type" value="Genomic_DNA"/>
</dbReference>
<organism evidence="1">
    <name type="scientific">viral metagenome</name>
    <dbReference type="NCBI Taxonomy" id="1070528"/>
    <lineage>
        <taxon>unclassified sequences</taxon>
        <taxon>metagenomes</taxon>
        <taxon>organismal metagenomes</taxon>
    </lineage>
</organism>
<dbReference type="InterPro" id="IPR038469">
    <property type="entry name" value="tRNAHis_GuaTrfase_Thg1_sf"/>
</dbReference>
<dbReference type="AlphaFoldDB" id="A0A6C0ALQ5"/>
<sequence length="297" mass="36115">MQLFKAIENMYKVYLNNLYNYVFNYLYNKVSLISEDDEIKTRMSKYIDINNKKCHPYKPFVVSLKSRQILSYFNNLTNIDDKLKFIDNFNEIMIEVSKKLYMQYDPRMIYTFHDEIHLVFFYNGNGNYMYSGDINKIITTLVSYTSIELTKILTKRSIDLDFIYKGQFVEFDEDYEILNYIIWRQLDCKRNIITLLYKCINLENFLNNKDKTNCLKLNTMEKHVSEFLKNKFKRYYTGNILKKTIYYTNKTNPKIVLNKKDDDYNNLTIRKKIDVENFYFSDNFKENFNIYIKNKIM</sequence>
<protein>
    <submittedName>
        <fullName evidence="1">Uncharacterized protein</fullName>
    </submittedName>
</protein>
<name>A0A6C0ALQ5_9ZZZZ</name>
<evidence type="ECO:0000313" key="1">
    <source>
        <dbReference type="EMBL" id="QHS80729.1"/>
    </source>
</evidence>
<accession>A0A6C0ALQ5</accession>